<dbReference type="PANTHER" id="PTHR37451">
    <property type="entry name" value="MARVEL DOMAIN"/>
    <property type="match status" value="1"/>
</dbReference>
<evidence type="ECO:0000259" key="6">
    <source>
        <dbReference type="Pfam" id="PF01284"/>
    </source>
</evidence>
<evidence type="ECO:0000256" key="5">
    <source>
        <dbReference type="SAM" id="Phobius"/>
    </source>
</evidence>
<dbReference type="AlphaFoldDB" id="A0AAN6MP82"/>
<reference evidence="7" key="2">
    <citation type="submission" date="2023-05" db="EMBL/GenBank/DDBJ databases">
        <authorList>
            <consortium name="Lawrence Berkeley National Laboratory"/>
            <person name="Steindorff A."/>
            <person name="Hensen N."/>
            <person name="Bonometti L."/>
            <person name="Westerberg I."/>
            <person name="Brannstrom I.O."/>
            <person name="Guillou S."/>
            <person name="Cros-Aarteil S."/>
            <person name="Calhoun S."/>
            <person name="Haridas S."/>
            <person name="Kuo A."/>
            <person name="Mondo S."/>
            <person name="Pangilinan J."/>
            <person name="Riley R."/>
            <person name="Labutti K."/>
            <person name="Andreopoulos B."/>
            <person name="Lipzen A."/>
            <person name="Chen C."/>
            <person name="Yanf M."/>
            <person name="Daum C."/>
            <person name="Ng V."/>
            <person name="Clum A."/>
            <person name="Ohm R."/>
            <person name="Martin F."/>
            <person name="Silar P."/>
            <person name="Natvig D."/>
            <person name="Lalanne C."/>
            <person name="Gautier V."/>
            <person name="Ament-Velasquez S.L."/>
            <person name="Kruys A."/>
            <person name="Hutchinson M.I."/>
            <person name="Powell A.J."/>
            <person name="Barry K."/>
            <person name="Miller A.N."/>
            <person name="Grigoriev I.V."/>
            <person name="Debuchy R."/>
            <person name="Gladieux P."/>
            <person name="Thoren M.H."/>
            <person name="Johannesson H."/>
        </authorList>
    </citation>
    <scope>NUCLEOTIDE SEQUENCE</scope>
    <source>
        <strain evidence="7">CBS 103.79</strain>
    </source>
</reference>
<evidence type="ECO:0000313" key="8">
    <source>
        <dbReference type="Proteomes" id="UP001303889"/>
    </source>
</evidence>
<gene>
    <name evidence="7" type="ORF">C8A05DRAFT_42357</name>
</gene>
<name>A0AAN6MP82_9PEZI</name>
<evidence type="ECO:0000256" key="2">
    <source>
        <dbReference type="ARBA" id="ARBA00022692"/>
    </source>
</evidence>
<dbReference type="Proteomes" id="UP001303889">
    <property type="component" value="Unassembled WGS sequence"/>
</dbReference>
<dbReference type="GO" id="GO:0016020">
    <property type="term" value="C:membrane"/>
    <property type="evidence" value="ECO:0007669"/>
    <property type="project" value="UniProtKB-SubCell"/>
</dbReference>
<comment type="caution">
    <text evidence="7">The sequence shown here is derived from an EMBL/GenBank/DDBJ whole genome shotgun (WGS) entry which is preliminary data.</text>
</comment>
<dbReference type="InterPro" id="IPR008253">
    <property type="entry name" value="Marvel"/>
</dbReference>
<reference evidence="7" key="1">
    <citation type="journal article" date="2023" name="Mol. Phylogenet. Evol.">
        <title>Genome-scale phylogeny and comparative genomics of the fungal order Sordariales.</title>
        <authorList>
            <person name="Hensen N."/>
            <person name="Bonometti L."/>
            <person name="Westerberg I."/>
            <person name="Brannstrom I.O."/>
            <person name="Guillou S."/>
            <person name="Cros-Aarteil S."/>
            <person name="Calhoun S."/>
            <person name="Haridas S."/>
            <person name="Kuo A."/>
            <person name="Mondo S."/>
            <person name="Pangilinan J."/>
            <person name="Riley R."/>
            <person name="LaButti K."/>
            <person name="Andreopoulos B."/>
            <person name="Lipzen A."/>
            <person name="Chen C."/>
            <person name="Yan M."/>
            <person name="Daum C."/>
            <person name="Ng V."/>
            <person name="Clum A."/>
            <person name="Steindorff A."/>
            <person name="Ohm R.A."/>
            <person name="Martin F."/>
            <person name="Silar P."/>
            <person name="Natvig D.O."/>
            <person name="Lalanne C."/>
            <person name="Gautier V."/>
            <person name="Ament-Velasquez S.L."/>
            <person name="Kruys A."/>
            <person name="Hutchinson M.I."/>
            <person name="Powell A.J."/>
            <person name="Barry K."/>
            <person name="Miller A.N."/>
            <person name="Grigoriev I.V."/>
            <person name="Debuchy R."/>
            <person name="Gladieux P."/>
            <person name="Hiltunen Thoren M."/>
            <person name="Johannesson H."/>
        </authorList>
    </citation>
    <scope>NUCLEOTIDE SEQUENCE</scope>
    <source>
        <strain evidence="7">CBS 103.79</strain>
    </source>
</reference>
<dbReference type="EMBL" id="MU855392">
    <property type="protein sequence ID" value="KAK3904567.1"/>
    <property type="molecule type" value="Genomic_DNA"/>
</dbReference>
<evidence type="ECO:0000256" key="1">
    <source>
        <dbReference type="ARBA" id="ARBA00004141"/>
    </source>
</evidence>
<protein>
    <recommendedName>
        <fullName evidence="6">MARVEL domain-containing protein</fullName>
    </recommendedName>
</protein>
<feature type="transmembrane region" description="Helical" evidence="5">
    <location>
        <begin position="39"/>
        <end position="61"/>
    </location>
</feature>
<feature type="transmembrane region" description="Helical" evidence="5">
    <location>
        <begin position="7"/>
        <end position="27"/>
    </location>
</feature>
<proteinExistence type="predicted"/>
<keyword evidence="8" id="KW-1185">Reference proteome</keyword>
<sequence>MERFVPIVHGVTAAFAVVELGLTAYLVSPWWATPSILSFMLFSSVWSLLVLGYVFLMPLYYARFFQGLAALAIESITMIFWFAGSIALAAYWGAPRCGGNKFCGSVEGVIAFGFFLWVLFSFLVLVDTLSFWHGRVHDAADAAEAAPKPADIA</sequence>
<evidence type="ECO:0000256" key="4">
    <source>
        <dbReference type="ARBA" id="ARBA00023136"/>
    </source>
</evidence>
<evidence type="ECO:0000256" key="3">
    <source>
        <dbReference type="ARBA" id="ARBA00022989"/>
    </source>
</evidence>
<comment type="subcellular location">
    <subcellularLocation>
        <location evidence="1">Membrane</location>
        <topology evidence="1">Multi-pass membrane protein</topology>
    </subcellularLocation>
</comment>
<keyword evidence="4 5" id="KW-0472">Membrane</keyword>
<dbReference type="PANTHER" id="PTHR37451:SF1">
    <property type="entry name" value="MARVEL DOMAIN-CONTAINING PROTEIN"/>
    <property type="match status" value="1"/>
</dbReference>
<accession>A0AAN6MP82</accession>
<feature type="transmembrane region" description="Helical" evidence="5">
    <location>
        <begin position="68"/>
        <end position="94"/>
    </location>
</feature>
<organism evidence="7 8">
    <name type="scientific">Staphylotrichum tortipilum</name>
    <dbReference type="NCBI Taxonomy" id="2831512"/>
    <lineage>
        <taxon>Eukaryota</taxon>
        <taxon>Fungi</taxon>
        <taxon>Dikarya</taxon>
        <taxon>Ascomycota</taxon>
        <taxon>Pezizomycotina</taxon>
        <taxon>Sordariomycetes</taxon>
        <taxon>Sordariomycetidae</taxon>
        <taxon>Sordariales</taxon>
        <taxon>Chaetomiaceae</taxon>
        <taxon>Staphylotrichum</taxon>
    </lineage>
</organism>
<keyword evidence="2 5" id="KW-0812">Transmembrane</keyword>
<keyword evidence="3 5" id="KW-1133">Transmembrane helix</keyword>
<dbReference type="Pfam" id="PF01284">
    <property type="entry name" value="MARVEL"/>
    <property type="match status" value="1"/>
</dbReference>
<feature type="transmembrane region" description="Helical" evidence="5">
    <location>
        <begin position="106"/>
        <end position="126"/>
    </location>
</feature>
<evidence type="ECO:0000313" key="7">
    <source>
        <dbReference type="EMBL" id="KAK3904567.1"/>
    </source>
</evidence>
<feature type="domain" description="MARVEL" evidence="6">
    <location>
        <begin position="8"/>
        <end position="123"/>
    </location>
</feature>